<dbReference type="SMART" id="SM00283">
    <property type="entry name" value="MA"/>
    <property type="match status" value="1"/>
</dbReference>
<evidence type="ECO:0000256" key="1">
    <source>
        <dbReference type="ARBA" id="ARBA00004370"/>
    </source>
</evidence>
<dbReference type="RefSeq" id="WP_131257772.1">
    <property type="nucleotide sequence ID" value="NZ_JBHSUS010000001.1"/>
</dbReference>
<evidence type="ECO:0000256" key="3">
    <source>
        <dbReference type="ARBA" id="ARBA00029447"/>
    </source>
</evidence>
<evidence type="ECO:0000313" key="7">
    <source>
        <dbReference type="Proteomes" id="UP001596364"/>
    </source>
</evidence>
<dbReference type="Gene3D" id="1.10.287.950">
    <property type="entry name" value="Methyl-accepting chemotaxis protein"/>
    <property type="match status" value="1"/>
</dbReference>
<evidence type="ECO:0000313" key="6">
    <source>
        <dbReference type="EMBL" id="MFC6441466.1"/>
    </source>
</evidence>
<accession>A0ABW1XMR7</accession>
<organism evidence="6 7">
    <name type="scientific">Pseudobowmanella zhangzhouensis</name>
    <dbReference type="NCBI Taxonomy" id="1537679"/>
    <lineage>
        <taxon>Bacteria</taxon>
        <taxon>Pseudomonadati</taxon>
        <taxon>Pseudomonadota</taxon>
        <taxon>Gammaproteobacteria</taxon>
        <taxon>Alteromonadales</taxon>
        <taxon>Alteromonadaceae</taxon>
    </lineage>
</organism>
<dbReference type="PANTHER" id="PTHR32089:SF120">
    <property type="entry name" value="METHYL-ACCEPTING CHEMOTAXIS PROTEIN TLPQ"/>
    <property type="match status" value="1"/>
</dbReference>
<proteinExistence type="inferred from homology"/>
<dbReference type="InterPro" id="IPR004089">
    <property type="entry name" value="MCPsignal_dom"/>
</dbReference>
<gene>
    <name evidence="6" type="ORF">ACFP85_15035</name>
</gene>
<dbReference type="PROSITE" id="PS50111">
    <property type="entry name" value="CHEMOTAXIS_TRANSDUC_2"/>
    <property type="match status" value="1"/>
</dbReference>
<keyword evidence="7" id="KW-1185">Reference proteome</keyword>
<keyword evidence="2 4" id="KW-0807">Transducer</keyword>
<dbReference type="EMBL" id="JBHSUS010000001">
    <property type="protein sequence ID" value="MFC6441466.1"/>
    <property type="molecule type" value="Genomic_DNA"/>
</dbReference>
<dbReference type="PANTHER" id="PTHR32089">
    <property type="entry name" value="METHYL-ACCEPTING CHEMOTAXIS PROTEIN MCPB"/>
    <property type="match status" value="1"/>
</dbReference>
<dbReference type="Proteomes" id="UP001596364">
    <property type="component" value="Unassembled WGS sequence"/>
</dbReference>
<name>A0ABW1XMR7_9ALTE</name>
<feature type="domain" description="Methyl-accepting transducer" evidence="5">
    <location>
        <begin position="378"/>
        <end position="614"/>
    </location>
</feature>
<sequence>MKFSSRIRLFVLGATILPVLIALIITEVIANQQIATLNEQRLVAVRDIKRDQILSLFEEFRNNLTSIADVSKLIHKDLGSDAHHQLLTKLNTELGFYDIFLINPAGEVVYTVAREKDYRTNMLSGPYASSGLGNLTRAILKNNQAEYLADFEPYAPSNDEPAAFMGKATMLDGQKWIVAVQLSTGRINDVMTARAGMGKTGETYLIGSDKLMRSDSFLDPTGHSIKASFAGNVAQNGVDTEAATLALSGQTAVKEIIDYNGNPVLSAFVPIEFMGLDWALLAEIDVAEIEETAAILQKDGVLIVIGALIIGFFAAWKIKHMVMRPLGGEPGEMRRLMEQVATGDFSLTIDRKADGSLRESLANVVDTLNSVMSQIRSTSQQLASSSRELTTVNTQTEVNVTQQHRELDQSAASVEELSASIADVARSAVTAAQHSTHASDRCGNGSREITVTIENINRMAGIVAEGHQGVLRLAENIQEISGVLDVIRGVSEQTNLLALNAAIEAARAGEHGRGFAVVADEVRKLAQRAQEATTRIENMIHQVTAQSGTTVTGIQGANQEALDAVQHVKDVGLSIQRISDALKELQDQADSVSSATEQQALASGQVGKSLVRLRDLSQETLQAVHHTASCSEELSKMATNLNDILGKFALRVA</sequence>
<dbReference type="SUPFAM" id="SSF58104">
    <property type="entry name" value="Methyl-accepting chemotaxis protein (MCP) signaling domain"/>
    <property type="match status" value="1"/>
</dbReference>
<evidence type="ECO:0000259" key="5">
    <source>
        <dbReference type="PROSITE" id="PS50111"/>
    </source>
</evidence>
<evidence type="ECO:0000256" key="4">
    <source>
        <dbReference type="PROSITE-ProRule" id="PRU00284"/>
    </source>
</evidence>
<comment type="subcellular location">
    <subcellularLocation>
        <location evidence="1">Membrane</location>
    </subcellularLocation>
</comment>
<evidence type="ECO:0000256" key="2">
    <source>
        <dbReference type="ARBA" id="ARBA00023224"/>
    </source>
</evidence>
<dbReference type="Pfam" id="PF00015">
    <property type="entry name" value="MCPsignal"/>
    <property type="match status" value="1"/>
</dbReference>
<dbReference type="InterPro" id="IPR004090">
    <property type="entry name" value="Chemotax_Me-accpt_rcpt"/>
</dbReference>
<dbReference type="CDD" id="cd11386">
    <property type="entry name" value="MCP_signal"/>
    <property type="match status" value="1"/>
</dbReference>
<comment type="similarity">
    <text evidence="3">Belongs to the methyl-accepting chemotaxis (MCP) protein family.</text>
</comment>
<comment type="caution">
    <text evidence="6">The sequence shown here is derived from an EMBL/GenBank/DDBJ whole genome shotgun (WGS) entry which is preliminary data.</text>
</comment>
<protein>
    <submittedName>
        <fullName evidence="6">Methyl-accepting chemotaxis protein</fullName>
    </submittedName>
</protein>
<dbReference type="PRINTS" id="PR00260">
    <property type="entry name" value="CHEMTRNSDUCR"/>
</dbReference>
<reference evidence="7" key="1">
    <citation type="journal article" date="2019" name="Int. J. Syst. Evol. Microbiol.">
        <title>The Global Catalogue of Microorganisms (GCM) 10K type strain sequencing project: providing services to taxonomists for standard genome sequencing and annotation.</title>
        <authorList>
            <consortium name="The Broad Institute Genomics Platform"/>
            <consortium name="The Broad Institute Genome Sequencing Center for Infectious Disease"/>
            <person name="Wu L."/>
            <person name="Ma J."/>
        </authorList>
    </citation>
    <scope>NUCLEOTIDE SEQUENCE [LARGE SCALE GENOMIC DNA]</scope>
    <source>
        <strain evidence="7">CGMCC 1.16031</strain>
    </source>
</reference>